<evidence type="ECO:0000313" key="2">
    <source>
        <dbReference type="EMBL" id="CAD2080159.1"/>
    </source>
</evidence>
<evidence type="ECO:0000313" key="3">
    <source>
        <dbReference type="Proteomes" id="UP000589351"/>
    </source>
</evidence>
<dbReference type="PROSITE" id="PS50965">
    <property type="entry name" value="NERD"/>
    <property type="match status" value="1"/>
</dbReference>
<keyword evidence="3" id="KW-1185">Reference proteome</keyword>
<proteinExistence type="predicted"/>
<feature type="domain" description="NERD" evidence="1">
    <location>
        <begin position="33"/>
        <end position="146"/>
    </location>
</feature>
<accession>A0A6V7RQX4</accession>
<dbReference type="AlphaFoldDB" id="A0A6V7RQX4"/>
<dbReference type="Proteomes" id="UP000589351">
    <property type="component" value="Unassembled WGS sequence"/>
</dbReference>
<reference evidence="2 3" key="1">
    <citation type="submission" date="2020-07" db="EMBL/GenBank/DDBJ databases">
        <authorList>
            <person name="Criscuolo A."/>
        </authorList>
    </citation>
    <scope>NUCLEOTIDE SEQUENCE [LARGE SCALE GENOMIC DNA]</scope>
    <source>
        <strain evidence="2">CIP111649</strain>
    </source>
</reference>
<organism evidence="2 3">
    <name type="scientific">Jeotgalicoccus meleagridis</name>
    <dbReference type="NCBI Taxonomy" id="2759181"/>
    <lineage>
        <taxon>Bacteria</taxon>
        <taxon>Bacillati</taxon>
        <taxon>Bacillota</taxon>
        <taxon>Bacilli</taxon>
        <taxon>Bacillales</taxon>
        <taxon>Staphylococcaceae</taxon>
        <taxon>Jeotgalicoccus</taxon>
    </lineage>
</organism>
<dbReference type="EMBL" id="CAJEWD010000008">
    <property type="protein sequence ID" value="CAD2080159.1"/>
    <property type="molecule type" value="Genomic_DNA"/>
</dbReference>
<dbReference type="InterPro" id="IPR011528">
    <property type="entry name" value="NERD"/>
</dbReference>
<evidence type="ECO:0000259" key="1">
    <source>
        <dbReference type="PROSITE" id="PS50965"/>
    </source>
</evidence>
<dbReference type="RefSeq" id="WP_185126369.1">
    <property type="nucleotide sequence ID" value="NZ_CAJEWD010000008.1"/>
</dbReference>
<dbReference type="Pfam" id="PF08378">
    <property type="entry name" value="NERD"/>
    <property type="match status" value="1"/>
</dbReference>
<protein>
    <submittedName>
        <fullName evidence="2">Nuclease-related domain protein</fullName>
    </submittedName>
</protein>
<comment type="caution">
    <text evidence="2">The sequence shown here is derived from an EMBL/GenBank/DDBJ whole genome shotgun (WGS) entry which is preliminary data.</text>
</comment>
<gene>
    <name evidence="2" type="ORF">JEODO184_01867</name>
</gene>
<name>A0A6V7RQX4_9STAP</name>
<sequence>MRIIPLKLQQLHILKRRSILSESESKEYNKLQSGYLGELEFDKILDEYLKDLEFYHLKDYRFKVNTSEEVQIDNLLISGDRICTFEVKNYNFDLSYGSKSWHFVNGEEFKDLSMQVNRQRIALQQLLKKGSFHSAGNSVLSHLAFVNPEQTIYNMPNYENLIVPSNVKQRLSRLCKSNNYDQSSLFEFLESQRLAKSFYDVPVDLDFEQLRSGLYCYQCESTIELDKIHRNLYKCKNCKTDYKILQILENLLLEIKALNDSWKVTPTMLLKLSGGRISKATLHKYIKEGKLRL</sequence>